<dbReference type="EMBL" id="MKHE01000004">
    <property type="protein sequence ID" value="OWK15705.1"/>
    <property type="molecule type" value="Genomic_DNA"/>
</dbReference>
<evidence type="ECO:0000313" key="3">
    <source>
        <dbReference type="Proteomes" id="UP000242450"/>
    </source>
</evidence>
<feature type="region of interest" description="Disordered" evidence="1">
    <location>
        <begin position="43"/>
        <end position="100"/>
    </location>
</feature>
<feature type="compositionally biased region" description="Polar residues" evidence="1">
    <location>
        <begin position="44"/>
        <end position="67"/>
    </location>
</feature>
<keyword evidence="3" id="KW-1185">Reference proteome</keyword>
<feature type="compositionally biased region" description="Polar residues" evidence="1">
    <location>
        <begin position="1"/>
        <end position="21"/>
    </location>
</feature>
<accession>A0A212DBV0</accession>
<protein>
    <submittedName>
        <fullName evidence="2">Uncharacterized protein</fullName>
    </submittedName>
</protein>
<dbReference type="Proteomes" id="UP000242450">
    <property type="component" value="Chromosome 4"/>
</dbReference>
<dbReference type="AlphaFoldDB" id="A0A212DBV0"/>
<organism evidence="2 3">
    <name type="scientific">Cervus elaphus hippelaphus</name>
    <name type="common">European red deer</name>
    <dbReference type="NCBI Taxonomy" id="46360"/>
    <lineage>
        <taxon>Eukaryota</taxon>
        <taxon>Metazoa</taxon>
        <taxon>Chordata</taxon>
        <taxon>Craniata</taxon>
        <taxon>Vertebrata</taxon>
        <taxon>Euteleostomi</taxon>
        <taxon>Mammalia</taxon>
        <taxon>Eutheria</taxon>
        <taxon>Laurasiatheria</taxon>
        <taxon>Artiodactyla</taxon>
        <taxon>Ruminantia</taxon>
        <taxon>Pecora</taxon>
        <taxon>Cervidae</taxon>
        <taxon>Cervinae</taxon>
        <taxon>Cervus</taxon>
    </lineage>
</organism>
<feature type="region of interest" description="Disordered" evidence="1">
    <location>
        <begin position="1"/>
        <end position="26"/>
    </location>
</feature>
<name>A0A212DBV0_CEREH</name>
<proteinExistence type="predicted"/>
<comment type="caution">
    <text evidence="2">The sequence shown here is derived from an EMBL/GenBank/DDBJ whole genome shotgun (WGS) entry which is preliminary data.</text>
</comment>
<reference evidence="2 3" key="1">
    <citation type="journal article" date="2018" name="Mol. Genet. Genomics">
        <title>The red deer Cervus elaphus genome CerEla1.0: sequencing, annotating, genes, and chromosomes.</title>
        <authorList>
            <person name="Bana N.A."/>
            <person name="Nyiri A."/>
            <person name="Nagy J."/>
            <person name="Frank K."/>
            <person name="Nagy T."/>
            <person name="Steger V."/>
            <person name="Schiller M."/>
            <person name="Lakatos P."/>
            <person name="Sugar L."/>
            <person name="Horn P."/>
            <person name="Barta E."/>
            <person name="Orosz L."/>
        </authorList>
    </citation>
    <scope>NUCLEOTIDE SEQUENCE [LARGE SCALE GENOMIC DNA]</scope>
    <source>
        <strain evidence="2">Hungarian</strain>
    </source>
</reference>
<sequence>MAVTLSHTVAWNASSSTQKQYSRGPRAAEALQKMAKLVRMVPSSGATVQKKQLASETPSTVPPQSSLCKRWPQCKEPVEAPKRGSCKHLQGPKSRAGAIT</sequence>
<gene>
    <name evidence="2" type="ORF">Celaphus_00003978</name>
</gene>
<evidence type="ECO:0000313" key="2">
    <source>
        <dbReference type="EMBL" id="OWK15705.1"/>
    </source>
</evidence>
<evidence type="ECO:0000256" key="1">
    <source>
        <dbReference type="SAM" id="MobiDB-lite"/>
    </source>
</evidence>